<name>A0AAP0R0S5_9ROSI</name>
<accession>A0AAP0R0S5</accession>
<reference evidence="2 3" key="1">
    <citation type="submission" date="2024-05" db="EMBL/GenBank/DDBJ databases">
        <title>Haplotype-resolved chromosome-level genome assembly of Huyou (Citrus changshanensis).</title>
        <authorList>
            <person name="Miao C."/>
            <person name="Chen W."/>
            <person name="Wu Y."/>
            <person name="Wang L."/>
            <person name="Zhao S."/>
            <person name="Grierson D."/>
            <person name="Xu C."/>
            <person name="Chen K."/>
        </authorList>
    </citation>
    <scope>NUCLEOTIDE SEQUENCE [LARGE SCALE GENOMIC DNA]</scope>
    <source>
        <strain evidence="2">01-14</strain>
        <tissue evidence="2">Leaf</tissue>
    </source>
</reference>
<proteinExistence type="predicted"/>
<keyword evidence="1" id="KW-0472">Membrane</keyword>
<keyword evidence="1" id="KW-1133">Transmembrane helix</keyword>
<dbReference type="Proteomes" id="UP001428341">
    <property type="component" value="Unassembled WGS sequence"/>
</dbReference>
<dbReference type="SUPFAM" id="SSF102405">
    <property type="entry name" value="MCP/YpsA-like"/>
    <property type="match status" value="1"/>
</dbReference>
<dbReference type="Gene3D" id="3.40.50.450">
    <property type="match status" value="1"/>
</dbReference>
<protein>
    <submittedName>
        <fullName evidence="2">Uncharacterized protein</fullName>
    </submittedName>
</protein>
<evidence type="ECO:0000313" key="2">
    <source>
        <dbReference type="EMBL" id="KAK9222179.1"/>
    </source>
</evidence>
<dbReference type="EMBL" id="JBCGBO010000002">
    <property type="protein sequence ID" value="KAK9222179.1"/>
    <property type="molecule type" value="Genomic_DNA"/>
</dbReference>
<dbReference type="AlphaFoldDB" id="A0AAP0R0S5"/>
<evidence type="ECO:0000256" key="1">
    <source>
        <dbReference type="SAM" id="Phobius"/>
    </source>
</evidence>
<sequence length="207" mass="23544">MDKNEILAKLNNQFPSLPQNALFTVYKARFERIRLVMRNNKPGDIRWLIEAKVRLAGMISDNREDKIQFIRDSLNKESLDDILLSLETHPNRYVQGAILQLWPLFQKERARYNLGNLTINDLGNRELSKLVSEATFIRGTQVLSIIPRAPQALGSLSDSPIGEELVVSGMQERITEMLADAFIFLLGDLATLEALITLASWAHMNMH</sequence>
<organism evidence="2 3">
    <name type="scientific">Citrus x changshan-huyou</name>
    <dbReference type="NCBI Taxonomy" id="2935761"/>
    <lineage>
        <taxon>Eukaryota</taxon>
        <taxon>Viridiplantae</taxon>
        <taxon>Streptophyta</taxon>
        <taxon>Embryophyta</taxon>
        <taxon>Tracheophyta</taxon>
        <taxon>Spermatophyta</taxon>
        <taxon>Magnoliopsida</taxon>
        <taxon>eudicotyledons</taxon>
        <taxon>Gunneridae</taxon>
        <taxon>Pentapetalae</taxon>
        <taxon>rosids</taxon>
        <taxon>malvids</taxon>
        <taxon>Sapindales</taxon>
        <taxon>Rutaceae</taxon>
        <taxon>Aurantioideae</taxon>
        <taxon>Citrus</taxon>
    </lineage>
</organism>
<feature type="transmembrane region" description="Helical" evidence="1">
    <location>
        <begin position="181"/>
        <end position="202"/>
    </location>
</feature>
<gene>
    <name evidence="2" type="ORF">WN944_010611</name>
</gene>
<keyword evidence="1" id="KW-0812">Transmembrane</keyword>
<evidence type="ECO:0000313" key="3">
    <source>
        <dbReference type="Proteomes" id="UP001428341"/>
    </source>
</evidence>
<keyword evidence="3" id="KW-1185">Reference proteome</keyword>
<comment type="caution">
    <text evidence="2">The sequence shown here is derived from an EMBL/GenBank/DDBJ whole genome shotgun (WGS) entry which is preliminary data.</text>
</comment>